<dbReference type="Gene3D" id="3.30.420.10">
    <property type="entry name" value="Ribonuclease H-like superfamily/Ribonuclease H"/>
    <property type="match status" value="1"/>
</dbReference>
<dbReference type="InterPro" id="IPR002156">
    <property type="entry name" value="RNaseH_domain"/>
</dbReference>
<dbReference type="PANTHER" id="PTHR47723">
    <property type="entry name" value="OS05G0353850 PROTEIN"/>
    <property type="match status" value="1"/>
</dbReference>
<dbReference type="PANTHER" id="PTHR47723:SF19">
    <property type="entry name" value="POLYNUCLEOTIDYL TRANSFERASE, RIBONUCLEASE H-LIKE SUPERFAMILY PROTEIN"/>
    <property type="match status" value="1"/>
</dbReference>
<dbReference type="InterPro" id="IPR012337">
    <property type="entry name" value="RNaseH-like_sf"/>
</dbReference>
<keyword evidence="3" id="KW-1185">Reference proteome</keyword>
<dbReference type="Proteomes" id="UP001220377">
    <property type="component" value="Chromosome"/>
</dbReference>
<dbReference type="PROSITE" id="PS50879">
    <property type="entry name" value="RNASE_H_1"/>
    <property type="match status" value="1"/>
</dbReference>
<protein>
    <submittedName>
        <fullName evidence="2">Reverse transcriptase-like protein</fullName>
    </submittedName>
</protein>
<dbReference type="SUPFAM" id="SSF53098">
    <property type="entry name" value="Ribonuclease H-like"/>
    <property type="match status" value="1"/>
</dbReference>
<organism evidence="2 3">
    <name type="scientific">Lacticaseibacillus pabuli</name>
    <dbReference type="NCBI Taxonomy" id="3025672"/>
    <lineage>
        <taxon>Bacteria</taxon>
        <taxon>Bacillati</taxon>
        <taxon>Bacillota</taxon>
        <taxon>Bacilli</taxon>
        <taxon>Lactobacillales</taxon>
        <taxon>Lactobacillaceae</taxon>
        <taxon>Lacticaseibacillus</taxon>
    </lineage>
</organism>
<accession>A0ABY7WMW0</accession>
<dbReference type="RefSeq" id="WP_274258358.1">
    <property type="nucleotide sequence ID" value="NZ_CP117884.1"/>
</dbReference>
<dbReference type="Pfam" id="PF13456">
    <property type="entry name" value="RVT_3"/>
    <property type="match status" value="1"/>
</dbReference>
<evidence type="ECO:0000313" key="3">
    <source>
        <dbReference type="Proteomes" id="UP001220377"/>
    </source>
</evidence>
<evidence type="ECO:0000259" key="1">
    <source>
        <dbReference type="PROSITE" id="PS50879"/>
    </source>
</evidence>
<gene>
    <name evidence="2" type="ORF">PQ472_06190</name>
</gene>
<dbReference type="InterPro" id="IPR036397">
    <property type="entry name" value="RNaseH_sf"/>
</dbReference>
<dbReference type="InterPro" id="IPR053151">
    <property type="entry name" value="RNase_H-like"/>
</dbReference>
<proteinExistence type="predicted"/>
<evidence type="ECO:0000313" key="2">
    <source>
        <dbReference type="EMBL" id="WDF81525.1"/>
    </source>
</evidence>
<dbReference type="EMBL" id="CP117884">
    <property type="protein sequence ID" value="WDF81525.1"/>
    <property type="molecule type" value="Genomic_DNA"/>
</dbReference>
<feature type="domain" description="RNase H type-1" evidence="1">
    <location>
        <begin position="1"/>
        <end position="126"/>
    </location>
</feature>
<reference evidence="2 3" key="1">
    <citation type="submission" date="2023-02" db="EMBL/GenBank/DDBJ databases">
        <title>Genome sequence of Lacticaseibacillus sp. KACC 23028.</title>
        <authorList>
            <person name="Kim S."/>
            <person name="Heo J."/>
            <person name="Kwon S.-W."/>
        </authorList>
    </citation>
    <scope>NUCLEOTIDE SEQUENCE [LARGE SCALE GENOMIC DNA]</scope>
    <source>
        <strain evidence="2 3">KACC 23028</strain>
    </source>
</reference>
<name>A0ABY7WMW0_9LACO</name>
<sequence>MLKLYTDAANRPADGLSAAGILIVDGAKTIERSLPLPNSDNHAAEFAAATAGMQILLELGYKGQNVELISDSQVLIDALNKDYSKQYADLLAPIVDLAENFPMVIPTWQNERVNHRAHDLATAALHRREED</sequence>